<name>A0ABV2JVR5_9GAMM</name>
<accession>A0ABV2JVR5</accession>
<dbReference type="CDD" id="cd01646">
    <property type="entry name" value="RT_Bac_retron_I"/>
    <property type="match status" value="1"/>
</dbReference>
<keyword evidence="4" id="KW-1185">Reference proteome</keyword>
<reference evidence="3 4" key="1">
    <citation type="submission" date="2024-06" db="EMBL/GenBank/DDBJ databases">
        <title>Sorghum-associated microbial communities from plants grown in Nebraska, USA.</title>
        <authorList>
            <person name="Schachtman D."/>
        </authorList>
    </citation>
    <scope>NUCLEOTIDE SEQUENCE [LARGE SCALE GENOMIC DNA]</scope>
    <source>
        <strain evidence="3 4">1073</strain>
    </source>
</reference>
<dbReference type="PROSITE" id="PS50878">
    <property type="entry name" value="RT_POL"/>
    <property type="match status" value="1"/>
</dbReference>
<evidence type="ECO:0000256" key="1">
    <source>
        <dbReference type="ARBA" id="ARBA00034120"/>
    </source>
</evidence>
<proteinExistence type="inferred from homology"/>
<gene>
    <name evidence="3" type="ORF">ABIC75_002665</name>
</gene>
<dbReference type="Proteomes" id="UP001549184">
    <property type="component" value="Unassembled WGS sequence"/>
</dbReference>
<evidence type="ECO:0000313" key="4">
    <source>
        <dbReference type="Proteomes" id="UP001549184"/>
    </source>
</evidence>
<dbReference type="RefSeq" id="WP_354014318.1">
    <property type="nucleotide sequence ID" value="NZ_JBEPMU010000003.1"/>
</dbReference>
<dbReference type="Pfam" id="PF00078">
    <property type="entry name" value="RVT_1"/>
    <property type="match status" value="1"/>
</dbReference>
<dbReference type="EMBL" id="JBEPMU010000003">
    <property type="protein sequence ID" value="MET3652933.1"/>
    <property type="molecule type" value="Genomic_DNA"/>
</dbReference>
<dbReference type="InterPro" id="IPR000477">
    <property type="entry name" value="RT_dom"/>
</dbReference>
<sequence length="261" mass="28996">MKPTQDFTAQNLFWMKGRKVSESIKKHAPANKDGWLELAKVTEEKIASGTFRFQGLFASIASGKPALSTFSAADALVLRKINDNIRRAYGIRQTQRSQAVKLARVALAEWTPKGIVSLDLKSCFESITPRKVTEKLRRDAKVSSQTIHLLELFLAQAKRFGANKYSRGLPRGILVSSTLAELYLKELDERISQLPGVYLYIRYVDDILVIAARSAESLFEEISSAVADQDLLLNAAKSKKVDAGCVCAFECTHPRSAHTSF</sequence>
<dbReference type="InterPro" id="IPR051083">
    <property type="entry name" value="GrpII_Intron_Splice-Mob/Def"/>
</dbReference>
<organism evidence="3 4">
    <name type="scientific">Dyella japonica</name>
    <dbReference type="NCBI Taxonomy" id="231455"/>
    <lineage>
        <taxon>Bacteria</taxon>
        <taxon>Pseudomonadati</taxon>
        <taxon>Pseudomonadota</taxon>
        <taxon>Gammaproteobacteria</taxon>
        <taxon>Lysobacterales</taxon>
        <taxon>Rhodanobacteraceae</taxon>
        <taxon>Dyella</taxon>
    </lineage>
</organism>
<dbReference type="PANTHER" id="PTHR34047">
    <property type="entry name" value="NUCLEAR INTRON MATURASE 1, MITOCHONDRIAL-RELATED"/>
    <property type="match status" value="1"/>
</dbReference>
<evidence type="ECO:0000313" key="3">
    <source>
        <dbReference type="EMBL" id="MET3652933.1"/>
    </source>
</evidence>
<protein>
    <recommendedName>
        <fullName evidence="2">Reverse transcriptase domain-containing protein</fullName>
    </recommendedName>
</protein>
<comment type="similarity">
    <text evidence="1">Belongs to the bacterial reverse transcriptase family.</text>
</comment>
<comment type="caution">
    <text evidence="3">The sequence shown here is derived from an EMBL/GenBank/DDBJ whole genome shotgun (WGS) entry which is preliminary data.</text>
</comment>
<evidence type="ECO:0000259" key="2">
    <source>
        <dbReference type="PROSITE" id="PS50878"/>
    </source>
</evidence>
<feature type="domain" description="Reverse transcriptase" evidence="2">
    <location>
        <begin position="1"/>
        <end position="261"/>
    </location>
</feature>
<dbReference type="PANTHER" id="PTHR34047:SF8">
    <property type="entry name" value="PROTEIN YKFC"/>
    <property type="match status" value="1"/>
</dbReference>